<comment type="similarity">
    <text evidence="1">Belongs to the cycloisomerase 2 family.</text>
</comment>
<keyword evidence="2" id="KW-0378">Hydrolase</keyword>
<dbReference type="InterPro" id="IPR019405">
    <property type="entry name" value="Lactonase_7-beta_prop"/>
</dbReference>
<dbReference type="Gene3D" id="2.130.10.10">
    <property type="entry name" value="YVTN repeat-like/Quinoprotein amine dehydrogenase"/>
    <property type="match status" value="1"/>
</dbReference>
<dbReference type="InterPro" id="IPR050282">
    <property type="entry name" value="Cycloisomerase_2"/>
</dbReference>
<dbReference type="EC" id="3.1.1.31" evidence="2"/>
<gene>
    <name evidence="2" type="primary">pgl_1</name>
    <name evidence="2" type="ORF">VRLFYP33_01263</name>
</gene>
<dbReference type="PANTHER" id="PTHR30344:SF1">
    <property type="entry name" value="6-PHOSPHOGLUCONOLACTONASE"/>
    <property type="match status" value="1"/>
</dbReference>
<dbReference type="RefSeq" id="WP_021841529.1">
    <property type="nucleotide sequence ID" value="NZ_CACRUX010000049.1"/>
</dbReference>
<dbReference type="SUPFAM" id="SSF51004">
    <property type="entry name" value="C-terminal (heme d1) domain of cytochrome cd1-nitrite reductase"/>
    <property type="match status" value="1"/>
</dbReference>
<dbReference type="GO" id="GO:0017057">
    <property type="term" value="F:6-phosphogluconolactonase activity"/>
    <property type="evidence" value="ECO:0007669"/>
    <property type="project" value="UniProtKB-EC"/>
</dbReference>
<dbReference type="AlphaFoldDB" id="A0A6N3C106"/>
<proteinExistence type="inferred from homology"/>
<dbReference type="Pfam" id="PF10282">
    <property type="entry name" value="Lactonase"/>
    <property type="match status" value="1"/>
</dbReference>
<name>A0A6N3C106_9FIRM</name>
<accession>A0A6N3C106</accession>
<protein>
    <submittedName>
        <fullName evidence="2">6-phosphogluconolactonase</fullName>
        <ecNumber evidence="2">3.1.1.31</ecNumber>
    </submittedName>
</protein>
<organism evidence="2">
    <name type="scientific">Veillonella ratti</name>
    <dbReference type="NCBI Taxonomy" id="103892"/>
    <lineage>
        <taxon>Bacteria</taxon>
        <taxon>Bacillati</taxon>
        <taxon>Bacillota</taxon>
        <taxon>Negativicutes</taxon>
        <taxon>Veillonellales</taxon>
        <taxon>Veillonellaceae</taxon>
        <taxon>Veillonella</taxon>
    </lineage>
</organism>
<dbReference type="PANTHER" id="PTHR30344">
    <property type="entry name" value="6-PHOSPHOGLUCONOLACTONASE-RELATED"/>
    <property type="match status" value="1"/>
</dbReference>
<dbReference type="InterPro" id="IPR015943">
    <property type="entry name" value="WD40/YVTN_repeat-like_dom_sf"/>
</dbReference>
<evidence type="ECO:0000256" key="1">
    <source>
        <dbReference type="ARBA" id="ARBA00005564"/>
    </source>
</evidence>
<reference evidence="2" key="1">
    <citation type="submission" date="2019-11" db="EMBL/GenBank/DDBJ databases">
        <authorList>
            <person name="Feng L."/>
        </authorList>
    </citation>
    <scope>NUCLEOTIDE SEQUENCE</scope>
    <source>
        <strain evidence="2">VrattiLFYP33</strain>
    </source>
</reference>
<evidence type="ECO:0000313" key="2">
    <source>
        <dbReference type="EMBL" id="VYU10580.1"/>
    </source>
</evidence>
<sequence length="345" mass="38310">MFAYIGCRTTKHRNARGKGISVYDITPEGWHLLGITPILENPSYLAFDKNKYFLYTVHGDYEEVSAFKVEVDGSLTFLNTVSSEGKNPVYIEISPDNRFLYVATLQGGTVTTIPRLADGSLGKATSVAHIKGLSDDTVSLAHQCVLDKTGQWLLVPTQGRHIGHERIYVFKVNAETGELTEQSHIDARTYAEPRHLTISKDNRHVYVVNEKGNSVTYYDFDDAKGILTALQIIPSLPETYTGQGQASAVLLSPSEEFLYETNRIHESVAIYRVNKETGFLTNLGFTSVLGKTPRFFTFMPDGKQLLIANEDSDTLQLFDVDEEHGHLTFTGITVATASPTCVVFK</sequence>
<dbReference type="InterPro" id="IPR011048">
    <property type="entry name" value="Haem_d1_sf"/>
</dbReference>
<dbReference type="EMBL" id="CACRUX010000049">
    <property type="protein sequence ID" value="VYU10580.1"/>
    <property type="molecule type" value="Genomic_DNA"/>
</dbReference>